<sequence>MTRGVSERRWWKEAAVYQIYPSSFADHSDRGNGTLRGILSKVDYLKDLGIDVLWLSPIYASPMADMGYDISDYQAIDPRYGTLEDWDALRDAVHARGMKLVMDLVVNHSSDQHAWFRESRSSKTSPKRDWYIWHEGKVNEAGERVPPNNWRSTFGAGSTWEWDEATGEFYLHTFLKEQPDLNWENPEVRNAVFEMMRWWLDRGADGFRMDVINFISKAEGFPDAPITDPKQIYQPFGGLSINRPRVHDHLREMHEKVLNDYDCFCVGECPGSEGPESFALYSAPGRNELQMVFTFHHQSFDRGNGGFGRAWNPEWKLSSLKKEWNRWHTELPKHGGWFANYLENHDQPRMITRMASEAPAHRTRSGQLLALLQASLTGTLYIYQGQEQGQVNVPPTWGEEEYKDVESIQLLAAERAYLARVGITGPEAEAYMERVLRDLRQTARDNGRTPVQWDDSRNAGFTKGTPWMRIHEDYPEWNAAAQCDDAGSVRTFWKAMLALRKAYPALVYGTFTPLDEDSDENYCYLREWEETGERLLVLLNFARGDGDGCAITVDTAKLGVDTASARLIASNDGAKEASSIDGPVTLAPWSGRIYLLSAGI</sequence>
<accession>A0AAD3TYE3</accession>
<dbReference type="Gene3D" id="2.60.40.1180">
    <property type="entry name" value="Golgi alpha-mannosidase II"/>
    <property type="match status" value="1"/>
</dbReference>
<name>A0AAD3TYE3_9TREE</name>
<dbReference type="CDD" id="cd11333">
    <property type="entry name" value="AmyAc_SI_OligoGlu_DGase"/>
    <property type="match status" value="1"/>
</dbReference>
<dbReference type="EMBL" id="BTCM01000007">
    <property type="protein sequence ID" value="GMK59203.1"/>
    <property type="molecule type" value="Genomic_DNA"/>
</dbReference>
<dbReference type="Gene3D" id="3.90.400.10">
    <property type="entry name" value="Oligo-1,6-glucosidase, Domain 2"/>
    <property type="match status" value="1"/>
</dbReference>
<dbReference type="FunFam" id="3.20.20.80:FF:000064">
    <property type="entry name" value="Oligo-1,6-glucosidase"/>
    <property type="match status" value="1"/>
</dbReference>
<comment type="caution">
    <text evidence="6">The sequence shown here is derived from an EMBL/GenBank/DDBJ whole genome shotgun (WGS) entry which is preliminary data.</text>
</comment>
<dbReference type="Pfam" id="PF00128">
    <property type="entry name" value="Alpha-amylase"/>
    <property type="match status" value="1"/>
</dbReference>
<evidence type="ECO:0000259" key="5">
    <source>
        <dbReference type="SMART" id="SM00642"/>
    </source>
</evidence>
<keyword evidence="3" id="KW-0326">Glycosidase</keyword>
<keyword evidence="7" id="KW-1185">Reference proteome</keyword>
<dbReference type="GO" id="GO:0005987">
    <property type="term" value="P:sucrose catabolic process"/>
    <property type="evidence" value="ECO:0007669"/>
    <property type="project" value="TreeGrafter"/>
</dbReference>
<reference evidence="6" key="2">
    <citation type="submission" date="2023-06" db="EMBL/GenBank/DDBJ databases">
        <authorList>
            <person name="Kobayashi Y."/>
            <person name="Kayamori A."/>
            <person name="Aoki K."/>
            <person name="Shiwa Y."/>
            <person name="Fujita N."/>
            <person name="Sugita T."/>
            <person name="Iwasaki W."/>
            <person name="Tanaka N."/>
            <person name="Takashima M."/>
        </authorList>
    </citation>
    <scope>NUCLEOTIDE SEQUENCE</scope>
    <source>
        <strain evidence="6">HIS016</strain>
    </source>
</reference>
<evidence type="ECO:0000256" key="4">
    <source>
        <dbReference type="ARBA" id="ARBA00026248"/>
    </source>
</evidence>
<dbReference type="FunFam" id="3.90.400.10:FF:000004">
    <property type="entry name" value="Oligo-1,6-glucosidase"/>
    <property type="match status" value="1"/>
</dbReference>
<evidence type="ECO:0000313" key="7">
    <source>
        <dbReference type="Proteomes" id="UP001222932"/>
    </source>
</evidence>
<dbReference type="PANTHER" id="PTHR10357">
    <property type="entry name" value="ALPHA-AMYLASE FAMILY MEMBER"/>
    <property type="match status" value="1"/>
</dbReference>
<evidence type="ECO:0000313" key="6">
    <source>
        <dbReference type="EMBL" id="GMK59203.1"/>
    </source>
</evidence>
<protein>
    <recommendedName>
        <fullName evidence="5">Glycosyl hydrolase family 13 catalytic domain-containing protein</fullName>
    </recommendedName>
</protein>
<dbReference type="GO" id="GO:0004575">
    <property type="term" value="F:sucrose alpha-glucosidase activity"/>
    <property type="evidence" value="ECO:0007669"/>
    <property type="project" value="TreeGrafter"/>
</dbReference>
<dbReference type="GO" id="GO:0000025">
    <property type="term" value="P:maltose catabolic process"/>
    <property type="evidence" value="ECO:0007669"/>
    <property type="project" value="TreeGrafter"/>
</dbReference>
<gene>
    <name evidence="6" type="ORF">CspeluHIS016_0702180</name>
</gene>
<dbReference type="SMART" id="SM00642">
    <property type="entry name" value="Aamy"/>
    <property type="match status" value="1"/>
</dbReference>
<organism evidence="6 7">
    <name type="scientific">Cutaneotrichosporon spelunceum</name>
    <dbReference type="NCBI Taxonomy" id="1672016"/>
    <lineage>
        <taxon>Eukaryota</taxon>
        <taxon>Fungi</taxon>
        <taxon>Dikarya</taxon>
        <taxon>Basidiomycota</taxon>
        <taxon>Agaricomycotina</taxon>
        <taxon>Tremellomycetes</taxon>
        <taxon>Trichosporonales</taxon>
        <taxon>Trichosporonaceae</taxon>
        <taxon>Cutaneotrichosporon</taxon>
    </lineage>
</organism>
<evidence type="ECO:0000256" key="1">
    <source>
        <dbReference type="ARBA" id="ARBA00008061"/>
    </source>
</evidence>
<dbReference type="AlphaFoldDB" id="A0AAD3TYE3"/>
<dbReference type="GO" id="GO:0004574">
    <property type="term" value="F:oligo-1,6-glucosidase activity"/>
    <property type="evidence" value="ECO:0007669"/>
    <property type="project" value="TreeGrafter"/>
</dbReference>
<dbReference type="SUPFAM" id="SSF51445">
    <property type="entry name" value="(Trans)glycosidases"/>
    <property type="match status" value="1"/>
</dbReference>
<proteinExistence type="inferred from homology"/>
<dbReference type="InterPro" id="IPR013780">
    <property type="entry name" value="Glyco_hydro_b"/>
</dbReference>
<dbReference type="GO" id="GO:0033934">
    <property type="term" value="F:glucan 1,4-alpha-maltotriohydrolase activity"/>
    <property type="evidence" value="ECO:0007669"/>
    <property type="project" value="TreeGrafter"/>
</dbReference>
<dbReference type="InterPro" id="IPR045857">
    <property type="entry name" value="O16G_dom_2"/>
</dbReference>
<reference evidence="6" key="1">
    <citation type="journal article" date="2023" name="BMC Genomics">
        <title>Chromosome-level genome assemblies of Cutaneotrichosporon spp. (Trichosporonales, Basidiomycota) reveal imbalanced evolution between nucleotide sequences and chromosome synteny.</title>
        <authorList>
            <person name="Kobayashi Y."/>
            <person name="Kayamori A."/>
            <person name="Aoki K."/>
            <person name="Shiwa Y."/>
            <person name="Matsutani M."/>
            <person name="Fujita N."/>
            <person name="Sugita T."/>
            <person name="Iwasaki W."/>
            <person name="Tanaka N."/>
            <person name="Takashima M."/>
        </authorList>
    </citation>
    <scope>NUCLEOTIDE SEQUENCE</scope>
    <source>
        <strain evidence="6">HIS016</strain>
    </source>
</reference>
<dbReference type="InterPro" id="IPR006047">
    <property type="entry name" value="GH13_cat_dom"/>
</dbReference>
<dbReference type="InterPro" id="IPR017853">
    <property type="entry name" value="GH"/>
</dbReference>
<keyword evidence="2" id="KW-0378">Hydrolase</keyword>
<dbReference type="SUPFAM" id="SSF51011">
    <property type="entry name" value="Glycosyl hydrolase domain"/>
    <property type="match status" value="1"/>
</dbReference>
<dbReference type="GO" id="GO:0004556">
    <property type="term" value="F:alpha-amylase activity"/>
    <property type="evidence" value="ECO:0007669"/>
    <property type="project" value="TreeGrafter"/>
</dbReference>
<evidence type="ECO:0000256" key="3">
    <source>
        <dbReference type="ARBA" id="ARBA00023295"/>
    </source>
</evidence>
<dbReference type="Gene3D" id="3.20.20.80">
    <property type="entry name" value="Glycosidases"/>
    <property type="match status" value="1"/>
</dbReference>
<keyword evidence="4" id="KW-0462">Maltose metabolism</keyword>
<feature type="domain" description="Glycosyl hydrolase family 13 catalytic" evidence="5">
    <location>
        <begin position="18"/>
        <end position="424"/>
    </location>
</feature>
<dbReference type="Proteomes" id="UP001222932">
    <property type="component" value="Unassembled WGS sequence"/>
</dbReference>
<dbReference type="PANTHER" id="PTHR10357:SF179">
    <property type="entry name" value="NEUTRAL AND BASIC AMINO ACID TRANSPORT PROTEIN RBAT"/>
    <property type="match status" value="1"/>
</dbReference>
<comment type="similarity">
    <text evidence="1">Belongs to the glycosyl hydrolase 13 family.</text>
</comment>
<evidence type="ECO:0000256" key="2">
    <source>
        <dbReference type="ARBA" id="ARBA00022801"/>
    </source>
</evidence>